<dbReference type="GO" id="GO:0060271">
    <property type="term" value="P:cilium assembly"/>
    <property type="evidence" value="ECO:0007669"/>
    <property type="project" value="InterPro"/>
</dbReference>
<dbReference type="PANTHER" id="PTHR36170:SF1">
    <property type="entry name" value="CENTROSOMAL PROTEIN OF 89 KDA"/>
    <property type="match status" value="1"/>
</dbReference>
<dbReference type="PANTHER" id="PTHR36170">
    <property type="entry name" value="CENTROSOMAL PROTEIN OF 89 KDA"/>
    <property type="match status" value="1"/>
</dbReference>
<dbReference type="GO" id="GO:0007268">
    <property type="term" value="P:chemical synaptic transmission"/>
    <property type="evidence" value="ECO:0007669"/>
    <property type="project" value="InterPro"/>
</dbReference>
<feature type="coiled-coil region" evidence="1">
    <location>
        <begin position="120"/>
        <end position="203"/>
    </location>
</feature>
<feature type="compositionally biased region" description="Basic residues" evidence="2">
    <location>
        <begin position="47"/>
        <end position="57"/>
    </location>
</feature>
<evidence type="ECO:0000313" key="3">
    <source>
        <dbReference type="Proteomes" id="UP000694920"/>
    </source>
</evidence>
<keyword evidence="3" id="KW-1185">Reference proteome</keyword>
<feature type="region of interest" description="Disordered" evidence="2">
    <location>
        <begin position="15"/>
        <end position="71"/>
    </location>
</feature>
<dbReference type="CTD" id="84902"/>
<dbReference type="GO" id="GO:0005814">
    <property type="term" value="C:centriole"/>
    <property type="evidence" value="ECO:0007669"/>
    <property type="project" value="InterPro"/>
</dbReference>
<dbReference type="GO" id="GO:0097539">
    <property type="term" value="C:ciliary transition fiber"/>
    <property type="evidence" value="ECO:0007669"/>
    <property type="project" value="TreeGrafter"/>
</dbReference>
<protein>
    <submittedName>
        <fullName evidence="4">Centrosomal protein of 89 kDa isoform X1</fullName>
    </submittedName>
</protein>
<feature type="compositionally biased region" description="Basic and acidic residues" evidence="2">
    <location>
        <begin position="31"/>
        <end position="46"/>
    </location>
</feature>
<dbReference type="InterPro" id="IPR033545">
    <property type="entry name" value="CEP89"/>
</dbReference>
<keyword evidence="1" id="KW-0175">Coiled coil</keyword>
<accession>A0AAJ7FKC2</accession>
<dbReference type="KEGG" id="ccin:107268117"/>
<evidence type="ECO:0000256" key="1">
    <source>
        <dbReference type="SAM" id="Coils"/>
    </source>
</evidence>
<evidence type="ECO:0000256" key="2">
    <source>
        <dbReference type="SAM" id="MobiDB-lite"/>
    </source>
</evidence>
<evidence type="ECO:0000313" key="4">
    <source>
        <dbReference type="RefSeq" id="XP_015596052.1"/>
    </source>
</evidence>
<dbReference type="GO" id="GO:0045202">
    <property type="term" value="C:synapse"/>
    <property type="evidence" value="ECO:0007669"/>
    <property type="project" value="GOC"/>
</dbReference>
<feature type="compositionally biased region" description="Basic and acidic residues" evidence="2">
    <location>
        <begin position="85"/>
        <end position="103"/>
    </location>
</feature>
<organism evidence="3 4">
    <name type="scientific">Cephus cinctus</name>
    <name type="common">Wheat stem sawfly</name>
    <dbReference type="NCBI Taxonomy" id="211228"/>
    <lineage>
        <taxon>Eukaryota</taxon>
        <taxon>Metazoa</taxon>
        <taxon>Ecdysozoa</taxon>
        <taxon>Arthropoda</taxon>
        <taxon>Hexapoda</taxon>
        <taxon>Insecta</taxon>
        <taxon>Pterygota</taxon>
        <taxon>Neoptera</taxon>
        <taxon>Endopterygota</taxon>
        <taxon>Hymenoptera</taxon>
        <taxon>Cephoidea</taxon>
        <taxon>Cephidae</taxon>
        <taxon>Cephus</taxon>
    </lineage>
</organism>
<reference evidence="4" key="1">
    <citation type="submission" date="2025-08" db="UniProtKB">
        <authorList>
            <consortium name="RefSeq"/>
        </authorList>
    </citation>
    <scope>IDENTIFICATION</scope>
</reference>
<dbReference type="AlphaFoldDB" id="A0AAJ7FKC2"/>
<dbReference type="GO" id="GO:0007005">
    <property type="term" value="P:mitochondrion organization"/>
    <property type="evidence" value="ECO:0007669"/>
    <property type="project" value="InterPro"/>
</dbReference>
<gene>
    <name evidence="4" type="primary">LOC107268117</name>
</gene>
<sequence>MSYFYGSAATNFHSRLEAERRSRNRRKHSRDRNERKVSSKDLEPVHGTRHRRKHISKSRYTMTNENPPGVQVGCGQEIKSHCHTEKVDVREKEVSTGKLERSLGDSAGSSDEKKEKDIILSKVRSKYRKLERNCQEVKAERDRLAVLLEEREGQFRQLHLHHEDLTEMAERVEFERRNVLELNAKLRAENAQLNEDVMLLKSLVYHLNVELERYQDKLRMSNQAVQPESVIDTMEGIDSGTEDKKVSGSWERVDLHALGPLLEAYRENLGEKERLLRVYTEEMDRFSGRSKEVVAENECLHAEIEDLRLKCNNLEEDGRLIEKESSAIKEEKELLVKQASLQRQKLQELHAVYERKVESMSEDNNKLHKEYLGCKTELSNLQGKYEVLSDAYEKSKKNSERSVPASVHTAAVDECRHLLEELKYRYENERKSLQAKVKHLEESQPENEKQLLLVTQERDQLRNSVKTLERNLKRSQRRLERFQNAIYSVHVSRDSLKRQLNTTTTYCRELEKEQEKLLAERQQLVALLEERERENEEIQHLGDNITQRMGNLKTELKIVQRGAKEQLATVEKHIKNQELGADRVRADYQSELQRLKQLLRQKEDLIGNLQREKCTTRENLELVWRAATSDDRKVKDALRNTKIYNI</sequence>
<dbReference type="RefSeq" id="XP_015596052.1">
    <property type="nucleotide sequence ID" value="XM_015740566.2"/>
</dbReference>
<feature type="region of interest" description="Disordered" evidence="2">
    <location>
        <begin position="85"/>
        <end position="115"/>
    </location>
</feature>
<feature type="coiled-coil region" evidence="1">
    <location>
        <begin position="262"/>
        <end position="544"/>
    </location>
</feature>
<dbReference type="Proteomes" id="UP000694920">
    <property type="component" value="Unplaced"/>
</dbReference>
<dbReference type="GeneID" id="107268117"/>
<proteinExistence type="predicted"/>
<feature type="coiled-coil region" evidence="1">
    <location>
        <begin position="581"/>
        <end position="615"/>
    </location>
</feature>
<name>A0AAJ7FKC2_CEPCN</name>